<evidence type="ECO:0008006" key="6">
    <source>
        <dbReference type="Google" id="ProtNLM"/>
    </source>
</evidence>
<dbReference type="PANTHER" id="PTHR43581:SF2">
    <property type="entry name" value="EXCINUCLEASE ATPASE SUBUNIT"/>
    <property type="match status" value="1"/>
</dbReference>
<accession>K9UEL0</accession>
<evidence type="ECO:0000313" key="4">
    <source>
        <dbReference type="EMBL" id="AFY93088.1"/>
    </source>
</evidence>
<reference evidence="4 5" key="1">
    <citation type="submission" date="2012-05" db="EMBL/GenBank/DDBJ databases">
        <title>Finished chromosome of genome of Chamaesiphon sp. PCC 6605.</title>
        <authorList>
            <consortium name="US DOE Joint Genome Institute"/>
            <person name="Gugger M."/>
            <person name="Coursin T."/>
            <person name="Rippka R."/>
            <person name="Tandeau De Marsac N."/>
            <person name="Huntemann M."/>
            <person name="Wei C.-L."/>
            <person name="Han J."/>
            <person name="Detter J.C."/>
            <person name="Han C."/>
            <person name="Tapia R."/>
            <person name="Chen A."/>
            <person name="Kyrpides N."/>
            <person name="Mavromatis K."/>
            <person name="Markowitz V."/>
            <person name="Szeto E."/>
            <person name="Ivanova N."/>
            <person name="Pagani I."/>
            <person name="Pati A."/>
            <person name="Goodwin L."/>
            <person name="Nordberg H.P."/>
            <person name="Cantor M.N."/>
            <person name="Hua S.X."/>
            <person name="Woyke T."/>
            <person name="Kerfeld C.A."/>
        </authorList>
    </citation>
    <scope>NUCLEOTIDE SEQUENCE [LARGE SCALE GENOMIC DNA]</scope>
    <source>
        <strain evidence="5">ATCC 27169 / PCC 6605</strain>
    </source>
</reference>
<sequence>MKSLRIVNFKAFTDRTFDLKPLTLLSGLNSTGKSCLLQSLLLLQQSYQQRLLPDTGLALNGDLVSIGTGRDALNESADSDIIGFEVIGDNGTKGIWRFQSERDADVLALLSSPVIDFPTEIHYLSSCAQSKPLDFDLLDRLAPGSSVLLEHPEHRLHPDLASELGRQIARAAARGVQIIVETHNDHLFNGIRVAVHGGQIKPEAVGMFYFKAVERQGRRVIDVASPRIDRNGRIDRWPDGFFDQFEKDLDQLLEPINV</sequence>
<dbReference type="PANTHER" id="PTHR43581">
    <property type="entry name" value="ATP/GTP PHOSPHATASE"/>
    <property type="match status" value="1"/>
</dbReference>
<dbReference type="InterPro" id="IPR027417">
    <property type="entry name" value="P-loop_NTPase"/>
</dbReference>
<dbReference type="PATRIC" id="fig|1173020.3.peg.2250"/>
<evidence type="ECO:0000313" key="5">
    <source>
        <dbReference type="Proteomes" id="UP000010366"/>
    </source>
</evidence>
<dbReference type="OrthoDB" id="308933at2"/>
<dbReference type="eggNOG" id="COG4938">
    <property type="taxonomic scope" value="Bacteria"/>
</dbReference>
<feature type="domain" description="ATPase AAA-type core" evidence="3">
    <location>
        <begin position="137"/>
        <end position="188"/>
    </location>
</feature>
<dbReference type="Pfam" id="PF13175">
    <property type="entry name" value="AAA_15"/>
    <property type="match status" value="1"/>
</dbReference>
<dbReference type="KEGG" id="cmp:Cha6605_1983"/>
<dbReference type="InterPro" id="IPR051396">
    <property type="entry name" value="Bact_Antivir_Def_Nuclease"/>
</dbReference>
<feature type="domain" description="Endonuclease GajA/Old nuclease/RecF-like AAA" evidence="2">
    <location>
        <begin position="1"/>
        <end position="46"/>
    </location>
</feature>
<dbReference type="SUPFAM" id="SSF52540">
    <property type="entry name" value="P-loop containing nucleoside triphosphate hydrolases"/>
    <property type="match status" value="1"/>
</dbReference>
<name>K9UEL0_CHAP6</name>
<dbReference type="GO" id="GO:0005524">
    <property type="term" value="F:ATP binding"/>
    <property type="evidence" value="ECO:0007669"/>
    <property type="project" value="InterPro"/>
</dbReference>
<dbReference type="HOGENOM" id="CLU_1076436_0_0_3"/>
<evidence type="ECO:0000259" key="2">
    <source>
        <dbReference type="Pfam" id="PF13175"/>
    </source>
</evidence>
<dbReference type="Pfam" id="PF12476">
    <property type="entry name" value="DUF3696"/>
    <property type="match status" value="1"/>
</dbReference>
<feature type="domain" description="DUF3696" evidence="1">
    <location>
        <begin position="200"/>
        <end position="252"/>
    </location>
</feature>
<organism evidence="4 5">
    <name type="scientific">Chamaesiphon minutus (strain ATCC 27169 / PCC 6605)</name>
    <dbReference type="NCBI Taxonomy" id="1173020"/>
    <lineage>
        <taxon>Bacteria</taxon>
        <taxon>Bacillati</taxon>
        <taxon>Cyanobacteriota</taxon>
        <taxon>Cyanophyceae</taxon>
        <taxon>Gomontiellales</taxon>
        <taxon>Chamaesiphonaceae</taxon>
        <taxon>Chamaesiphon</taxon>
    </lineage>
</organism>
<dbReference type="InterPro" id="IPR041685">
    <property type="entry name" value="AAA_GajA/Old/RecF-like"/>
</dbReference>
<protein>
    <recommendedName>
        <fullName evidence="6">ATPase AAA-type core domain-containing protein</fullName>
    </recommendedName>
</protein>
<dbReference type="Proteomes" id="UP000010366">
    <property type="component" value="Chromosome"/>
</dbReference>
<dbReference type="RefSeq" id="WP_015159252.1">
    <property type="nucleotide sequence ID" value="NC_019697.1"/>
</dbReference>
<dbReference type="AlphaFoldDB" id="K9UEL0"/>
<keyword evidence="5" id="KW-1185">Reference proteome</keyword>
<dbReference type="Gene3D" id="3.40.50.300">
    <property type="entry name" value="P-loop containing nucleotide triphosphate hydrolases"/>
    <property type="match status" value="1"/>
</dbReference>
<dbReference type="InterPro" id="IPR003959">
    <property type="entry name" value="ATPase_AAA_core"/>
</dbReference>
<dbReference type="STRING" id="1173020.Cha6605_1983"/>
<gene>
    <name evidence="4" type="ORF">Cha6605_1983</name>
</gene>
<evidence type="ECO:0000259" key="1">
    <source>
        <dbReference type="Pfam" id="PF12476"/>
    </source>
</evidence>
<dbReference type="EMBL" id="CP003600">
    <property type="protein sequence ID" value="AFY93088.1"/>
    <property type="molecule type" value="Genomic_DNA"/>
</dbReference>
<dbReference type="GO" id="GO:0016887">
    <property type="term" value="F:ATP hydrolysis activity"/>
    <property type="evidence" value="ECO:0007669"/>
    <property type="project" value="InterPro"/>
</dbReference>
<proteinExistence type="predicted"/>
<dbReference type="InterPro" id="IPR022532">
    <property type="entry name" value="DUF3696"/>
</dbReference>
<dbReference type="Pfam" id="PF13304">
    <property type="entry name" value="AAA_21"/>
    <property type="match status" value="1"/>
</dbReference>
<evidence type="ECO:0000259" key="3">
    <source>
        <dbReference type="Pfam" id="PF13304"/>
    </source>
</evidence>